<protein>
    <submittedName>
        <fullName evidence="7">(apollo) hypothetical protein</fullName>
    </submittedName>
</protein>
<dbReference type="InterPro" id="IPR001870">
    <property type="entry name" value="B30.2/SPRY"/>
</dbReference>
<keyword evidence="3" id="KW-0862">Zinc</keyword>
<accession>A0A8S3VY83</accession>
<name>A0A8S3VY83_PARAO</name>
<dbReference type="InterPro" id="IPR001841">
    <property type="entry name" value="Znf_RING"/>
</dbReference>
<dbReference type="InterPro" id="IPR045129">
    <property type="entry name" value="RNF123/RKP/RSPRY1"/>
</dbReference>
<organism evidence="7 8">
    <name type="scientific">Parnassius apollo</name>
    <name type="common">Apollo butterfly</name>
    <name type="synonym">Papilio apollo</name>
    <dbReference type="NCBI Taxonomy" id="110799"/>
    <lineage>
        <taxon>Eukaryota</taxon>
        <taxon>Metazoa</taxon>
        <taxon>Ecdysozoa</taxon>
        <taxon>Arthropoda</taxon>
        <taxon>Hexapoda</taxon>
        <taxon>Insecta</taxon>
        <taxon>Pterygota</taxon>
        <taxon>Neoptera</taxon>
        <taxon>Endopterygota</taxon>
        <taxon>Lepidoptera</taxon>
        <taxon>Glossata</taxon>
        <taxon>Ditrysia</taxon>
        <taxon>Papilionoidea</taxon>
        <taxon>Papilionidae</taxon>
        <taxon>Parnassiinae</taxon>
        <taxon>Parnassini</taxon>
        <taxon>Parnassius</taxon>
        <taxon>Parnassius</taxon>
    </lineage>
</organism>
<dbReference type="PANTHER" id="PTHR13363:SF6">
    <property type="entry name" value="RING FINGER AND SPRY DOMAIN-CONTAINING PROTEIN 1"/>
    <property type="match status" value="1"/>
</dbReference>
<dbReference type="OrthoDB" id="10017393at2759"/>
<gene>
    <name evidence="7" type="ORF">PAPOLLO_LOCUS95</name>
</gene>
<dbReference type="InterPro" id="IPR003877">
    <property type="entry name" value="SPRY_dom"/>
</dbReference>
<keyword evidence="1" id="KW-0479">Metal-binding</keyword>
<evidence type="ECO:0000259" key="6">
    <source>
        <dbReference type="PROSITE" id="PS50188"/>
    </source>
</evidence>
<feature type="domain" description="RING-type" evidence="5">
    <location>
        <begin position="485"/>
        <end position="520"/>
    </location>
</feature>
<comment type="caution">
    <text evidence="7">The sequence shown here is derived from an EMBL/GenBank/DDBJ whole genome shotgun (WGS) entry which is preliminary data.</text>
</comment>
<dbReference type="PANTHER" id="PTHR13363">
    <property type="entry name" value="RING FINGER AND SRY DOMAIN-CONTAINING"/>
    <property type="match status" value="1"/>
</dbReference>
<proteinExistence type="predicted"/>
<evidence type="ECO:0000259" key="5">
    <source>
        <dbReference type="PROSITE" id="PS50089"/>
    </source>
</evidence>
<feature type="domain" description="B30.2/SPRY" evidence="6">
    <location>
        <begin position="250"/>
        <end position="440"/>
    </location>
</feature>
<dbReference type="Proteomes" id="UP000691718">
    <property type="component" value="Unassembled WGS sequence"/>
</dbReference>
<evidence type="ECO:0000256" key="2">
    <source>
        <dbReference type="ARBA" id="ARBA00022771"/>
    </source>
</evidence>
<dbReference type="PROSITE" id="PS50188">
    <property type="entry name" value="B302_SPRY"/>
    <property type="match status" value="1"/>
</dbReference>
<keyword evidence="8" id="KW-1185">Reference proteome</keyword>
<dbReference type="GO" id="GO:0008270">
    <property type="term" value="F:zinc ion binding"/>
    <property type="evidence" value="ECO:0007669"/>
    <property type="project" value="UniProtKB-KW"/>
</dbReference>
<dbReference type="AlphaFoldDB" id="A0A8S3VY83"/>
<dbReference type="GO" id="GO:0051603">
    <property type="term" value="P:proteolysis involved in protein catabolic process"/>
    <property type="evidence" value="ECO:0007669"/>
    <property type="project" value="TreeGrafter"/>
</dbReference>
<evidence type="ECO:0000256" key="3">
    <source>
        <dbReference type="ARBA" id="ARBA00022833"/>
    </source>
</evidence>
<dbReference type="EMBL" id="CAJQZP010000001">
    <property type="protein sequence ID" value="CAG4929901.1"/>
    <property type="molecule type" value="Genomic_DNA"/>
</dbReference>
<dbReference type="PROSITE" id="PS50089">
    <property type="entry name" value="ZF_RING_2"/>
    <property type="match status" value="1"/>
</dbReference>
<dbReference type="GO" id="GO:0005737">
    <property type="term" value="C:cytoplasm"/>
    <property type="evidence" value="ECO:0007669"/>
    <property type="project" value="TreeGrafter"/>
</dbReference>
<evidence type="ECO:0000313" key="8">
    <source>
        <dbReference type="Proteomes" id="UP000691718"/>
    </source>
</evidence>
<dbReference type="Pfam" id="PF13920">
    <property type="entry name" value="zf-C3HC4_3"/>
    <property type="match status" value="1"/>
</dbReference>
<dbReference type="SMART" id="SM00184">
    <property type="entry name" value="RING"/>
    <property type="match status" value="1"/>
</dbReference>
<sequence>MGVCWCKGGTSDEIESYAPSGSSQWPRVISPEESRIKIHKVVDTIIVDQLVLEILGLIASFVDNDEESPVSLVKLHVIADKEDGWIQVVSSMVNVIPLEDPFGPSAITILLDDCPLPSKDSVIKITKLFRLSSQRAKAREINVRVERNICVVLGCIAEKLAGPNSVAVFTDRTLDYLITFLITRREPYLVLFALIALEKFAHTMENKLTIKQRLEKESEHPLLVLERYADSEDYMWRQVGFCAKWALDNVFIIEGRKLSYELVDMSGINVILNSQDVSEYLKISCNGLEARCDSYSFESVRCTFQVNHGCWYYESIIITPGVMQIGWATKNSHFLNHEGYGIGDDLFSLSYDGCRRLVWYKAKPTPITDIPAWQPGDVLGCLIDIPKREVVFSLNGLELRPCNEIFDTTRIILMSSYGFFAAASFMAFQQCRFNFGHEPFKYPPTDRHFSTFNEHGQLTDEQKKVVPRRIYLEQLRCSTVREDSCTLCFDDTACCILEPCGHRGFCSVCTSQLKECPMCRGDILNIRREDTRQWSKSRLLKIGLSPCNEIDEHLAIDDDSD</sequence>
<dbReference type="GO" id="GO:0004842">
    <property type="term" value="F:ubiquitin-protein transferase activity"/>
    <property type="evidence" value="ECO:0007669"/>
    <property type="project" value="InterPro"/>
</dbReference>
<evidence type="ECO:0000313" key="7">
    <source>
        <dbReference type="EMBL" id="CAG4929901.1"/>
    </source>
</evidence>
<evidence type="ECO:0000256" key="1">
    <source>
        <dbReference type="ARBA" id="ARBA00022723"/>
    </source>
</evidence>
<evidence type="ECO:0000256" key="4">
    <source>
        <dbReference type="PROSITE-ProRule" id="PRU00175"/>
    </source>
</evidence>
<reference evidence="7" key="1">
    <citation type="submission" date="2021-04" db="EMBL/GenBank/DDBJ databases">
        <authorList>
            <person name="Tunstrom K."/>
        </authorList>
    </citation>
    <scope>NUCLEOTIDE SEQUENCE</scope>
</reference>
<keyword evidence="2 4" id="KW-0863">Zinc-finger</keyword>
<dbReference type="SMART" id="SM00449">
    <property type="entry name" value="SPRY"/>
    <property type="match status" value="1"/>
</dbReference>
<dbReference type="Pfam" id="PF00622">
    <property type="entry name" value="SPRY"/>
    <property type="match status" value="1"/>
</dbReference>